<dbReference type="PROSITE" id="PS50977">
    <property type="entry name" value="HTH_TETR_2"/>
    <property type="match status" value="1"/>
</dbReference>
<dbReference type="GO" id="GO:0003700">
    <property type="term" value="F:DNA-binding transcription factor activity"/>
    <property type="evidence" value="ECO:0007669"/>
    <property type="project" value="TreeGrafter"/>
</dbReference>
<dbReference type="Gene3D" id="1.10.357.10">
    <property type="entry name" value="Tetracycline Repressor, domain 2"/>
    <property type="match status" value="1"/>
</dbReference>
<keyword evidence="2" id="KW-0238">DNA-binding</keyword>
<protein>
    <recommendedName>
        <fullName evidence="4">HTH tetR-type domain-containing protein</fullName>
    </recommendedName>
</protein>
<dbReference type="PRINTS" id="PR00455">
    <property type="entry name" value="HTHTETR"/>
</dbReference>
<dbReference type="InterPro" id="IPR050109">
    <property type="entry name" value="HTH-type_TetR-like_transc_reg"/>
</dbReference>
<comment type="caution">
    <text evidence="5">The sequence shown here is derived from an EMBL/GenBank/DDBJ whole genome shotgun (WGS) entry which is preliminary data.</text>
</comment>
<organism evidence="5">
    <name type="scientific">bioreactor metagenome</name>
    <dbReference type="NCBI Taxonomy" id="1076179"/>
    <lineage>
        <taxon>unclassified sequences</taxon>
        <taxon>metagenomes</taxon>
        <taxon>ecological metagenomes</taxon>
    </lineage>
</organism>
<feature type="domain" description="HTH tetR-type" evidence="4">
    <location>
        <begin position="6"/>
        <end position="66"/>
    </location>
</feature>
<dbReference type="Gene3D" id="1.10.10.60">
    <property type="entry name" value="Homeodomain-like"/>
    <property type="match status" value="1"/>
</dbReference>
<dbReference type="Pfam" id="PF13305">
    <property type="entry name" value="TetR_C_33"/>
    <property type="match status" value="1"/>
</dbReference>
<evidence type="ECO:0000259" key="4">
    <source>
        <dbReference type="PROSITE" id="PS50977"/>
    </source>
</evidence>
<dbReference type="InterPro" id="IPR036271">
    <property type="entry name" value="Tet_transcr_reg_TetR-rel_C_sf"/>
</dbReference>
<dbReference type="AlphaFoldDB" id="A0A644WME0"/>
<dbReference type="InterPro" id="IPR009057">
    <property type="entry name" value="Homeodomain-like_sf"/>
</dbReference>
<dbReference type="GO" id="GO:0000976">
    <property type="term" value="F:transcription cis-regulatory region binding"/>
    <property type="evidence" value="ECO:0007669"/>
    <property type="project" value="TreeGrafter"/>
</dbReference>
<reference evidence="5" key="1">
    <citation type="submission" date="2019-08" db="EMBL/GenBank/DDBJ databases">
        <authorList>
            <person name="Kucharzyk K."/>
            <person name="Murdoch R.W."/>
            <person name="Higgins S."/>
            <person name="Loffler F."/>
        </authorList>
    </citation>
    <scope>NUCLEOTIDE SEQUENCE</scope>
</reference>
<keyword evidence="1" id="KW-0805">Transcription regulation</keyword>
<evidence type="ECO:0000256" key="2">
    <source>
        <dbReference type="ARBA" id="ARBA00023125"/>
    </source>
</evidence>
<proteinExistence type="predicted"/>
<gene>
    <name evidence="5" type="ORF">SDC9_49840</name>
</gene>
<dbReference type="Pfam" id="PF00440">
    <property type="entry name" value="TetR_N"/>
    <property type="match status" value="1"/>
</dbReference>
<dbReference type="InterPro" id="IPR025996">
    <property type="entry name" value="MT1864/Rv1816-like_C"/>
</dbReference>
<dbReference type="EMBL" id="VSSQ01000965">
    <property type="protein sequence ID" value="MPM03573.1"/>
    <property type="molecule type" value="Genomic_DNA"/>
</dbReference>
<dbReference type="PANTHER" id="PTHR30055:SF239">
    <property type="entry name" value="TRANSCRIPTIONAL REGULATORY PROTEIN"/>
    <property type="match status" value="1"/>
</dbReference>
<dbReference type="SUPFAM" id="SSF46689">
    <property type="entry name" value="Homeodomain-like"/>
    <property type="match status" value="1"/>
</dbReference>
<accession>A0A644WME0</accession>
<dbReference type="PANTHER" id="PTHR30055">
    <property type="entry name" value="HTH-TYPE TRANSCRIPTIONAL REGULATOR RUTR"/>
    <property type="match status" value="1"/>
</dbReference>
<name>A0A644WME0_9ZZZZ</name>
<dbReference type="SUPFAM" id="SSF48498">
    <property type="entry name" value="Tetracyclin repressor-like, C-terminal domain"/>
    <property type="match status" value="1"/>
</dbReference>
<evidence type="ECO:0000313" key="5">
    <source>
        <dbReference type="EMBL" id="MPM03573.1"/>
    </source>
</evidence>
<dbReference type="InterPro" id="IPR001647">
    <property type="entry name" value="HTH_TetR"/>
</dbReference>
<evidence type="ECO:0000256" key="1">
    <source>
        <dbReference type="ARBA" id="ARBA00023015"/>
    </source>
</evidence>
<evidence type="ECO:0000256" key="3">
    <source>
        <dbReference type="ARBA" id="ARBA00023163"/>
    </source>
</evidence>
<keyword evidence="3" id="KW-0804">Transcription</keyword>
<sequence>MGTRRNLDAQTILDAAAELAEEKGLENVSLLQVAEKLGVKSPSLYNHLSGVQELSTGIAKLALGRLEEAIRGAAVGRSEGDALLAIALAYRSYAKENPELYKAILRFPDCGDSDVQEKGHTVVRILYQVMEPYNLGEEETIHFVRGFRSALHGFVSLEAAGFFRGNGADVDESYRQLAFRLVSSLNMEKSD</sequence>